<name>A0A6G6WG14_9ACTN</name>
<keyword evidence="3" id="KW-1185">Reference proteome</keyword>
<dbReference type="KEGG" id="nano:G5V58_17140"/>
<evidence type="ECO:0000313" key="3">
    <source>
        <dbReference type="Proteomes" id="UP000502996"/>
    </source>
</evidence>
<dbReference type="AlphaFoldDB" id="A0A6G6WG14"/>
<sequence length="61" mass="5898">MTDAAPEPSPPAGEPAGEPAVDAAGELTAAERLAIALGTAPPGTAQPAVAVPEETTAREHA</sequence>
<proteinExistence type="predicted"/>
<feature type="region of interest" description="Disordered" evidence="1">
    <location>
        <begin position="1"/>
        <end position="26"/>
    </location>
</feature>
<dbReference type="EMBL" id="CP049257">
    <property type="protein sequence ID" value="QIG44268.1"/>
    <property type="molecule type" value="Genomic_DNA"/>
</dbReference>
<dbReference type="RefSeq" id="WP_165235372.1">
    <property type="nucleotide sequence ID" value="NZ_CP049257.1"/>
</dbReference>
<accession>A0A6G6WG14</accession>
<feature type="compositionally biased region" description="Low complexity" evidence="1">
    <location>
        <begin position="14"/>
        <end position="26"/>
    </location>
</feature>
<evidence type="ECO:0000256" key="1">
    <source>
        <dbReference type="SAM" id="MobiDB-lite"/>
    </source>
</evidence>
<evidence type="ECO:0000313" key="2">
    <source>
        <dbReference type="EMBL" id="QIG44268.1"/>
    </source>
</evidence>
<organism evidence="2 3">
    <name type="scientific">Nocardioides anomalus</name>
    <dbReference type="NCBI Taxonomy" id="2712223"/>
    <lineage>
        <taxon>Bacteria</taxon>
        <taxon>Bacillati</taxon>
        <taxon>Actinomycetota</taxon>
        <taxon>Actinomycetes</taxon>
        <taxon>Propionibacteriales</taxon>
        <taxon>Nocardioidaceae</taxon>
        <taxon>Nocardioides</taxon>
    </lineage>
</organism>
<reference evidence="2 3" key="1">
    <citation type="submission" date="2020-02" db="EMBL/GenBank/DDBJ databases">
        <title>Full genome sequence of Nocardioides sp. R-3366.</title>
        <authorList>
            <person name="Im W.-T."/>
        </authorList>
    </citation>
    <scope>NUCLEOTIDE SEQUENCE [LARGE SCALE GENOMIC DNA]</scope>
    <source>
        <strain evidence="2 3">R-3366</strain>
    </source>
</reference>
<dbReference type="Proteomes" id="UP000502996">
    <property type="component" value="Chromosome"/>
</dbReference>
<feature type="region of interest" description="Disordered" evidence="1">
    <location>
        <begin position="38"/>
        <end position="61"/>
    </location>
</feature>
<protein>
    <submittedName>
        <fullName evidence="2">Uncharacterized protein</fullName>
    </submittedName>
</protein>
<gene>
    <name evidence="2" type="ORF">G5V58_17140</name>
</gene>